<feature type="domain" description="Band 7" evidence="7">
    <location>
        <begin position="95"/>
        <end position="263"/>
    </location>
</feature>
<dbReference type="EMBL" id="JAGSPA010000004">
    <property type="protein sequence ID" value="MBV7257631.1"/>
    <property type="molecule type" value="Genomic_DNA"/>
</dbReference>
<evidence type="ECO:0000256" key="4">
    <source>
        <dbReference type="ARBA" id="ARBA00023136"/>
    </source>
</evidence>
<evidence type="ECO:0000256" key="2">
    <source>
        <dbReference type="ARBA" id="ARBA00022692"/>
    </source>
</evidence>
<dbReference type="InterPro" id="IPR010201">
    <property type="entry name" value="HflK"/>
</dbReference>
<dbReference type="GO" id="GO:0006508">
    <property type="term" value="P:proteolysis"/>
    <property type="evidence" value="ECO:0007669"/>
    <property type="project" value="UniProtKB-KW"/>
</dbReference>
<keyword evidence="5" id="KW-0175">Coiled coil</keyword>
<evidence type="ECO:0000259" key="7">
    <source>
        <dbReference type="SMART" id="SM00244"/>
    </source>
</evidence>
<keyword evidence="8" id="KW-0645">Protease</keyword>
<evidence type="ECO:0000313" key="9">
    <source>
        <dbReference type="Proteomes" id="UP000722336"/>
    </source>
</evidence>
<feature type="region of interest" description="Disordered" evidence="6">
    <location>
        <begin position="1"/>
        <end position="49"/>
    </location>
</feature>
<dbReference type="PANTHER" id="PTHR43327:SF2">
    <property type="entry name" value="MODULATOR OF FTSH PROTEASE HFLK"/>
    <property type="match status" value="1"/>
</dbReference>
<dbReference type="Pfam" id="PF01145">
    <property type="entry name" value="Band_7"/>
    <property type="match status" value="1"/>
</dbReference>
<evidence type="ECO:0000313" key="8">
    <source>
        <dbReference type="EMBL" id="MBV7257631.1"/>
    </source>
</evidence>
<dbReference type="RefSeq" id="WP_218446471.1">
    <property type="nucleotide sequence ID" value="NZ_JAGSPA010000004.1"/>
</dbReference>
<keyword evidence="3" id="KW-1133">Transmembrane helix</keyword>
<feature type="coiled-coil region" evidence="5">
    <location>
        <begin position="255"/>
        <end position="282"/>
    </location>
</feature>
<keyword evidence="4" id="KW-0472">Membrane</keyword>
<evidence type="ECO:0000256" key="6">
    <source>
        <dbReference type="SAM" id="MobiDB-lite"/>
    </source>
</evidence>
<keyword evidence="9" id="KW-1185">Reference proteome</keyword>
<comment type="caution">
    <text evidence="8">The sequence shown here is derived from an EMBL/GenBank/DDBJ whole genome shotgun (WGS) entry which is preliminary data.</text>
</comment>
<keyword evidence="8" id="KW-0378">Hydrolase</keyword>
<sequence>MPWDKNEGGGPWGNGGGKGPRNPWGQRPSGGDDQNKGGGGRGGNPDFDDFIKRSQERLRSGLPGGGGGKGGGGSARALPWNWIVAALILIWVGATSIYRVEPDERGVEQMFGRYLKTNGPGTHIKWPSPVVTVTKPKVEQVSTIAIGSDNANDQNLMLTSDQNIIDIAYQVRWKIKDPELFLFQIANPEGTIRETAESAMRSVVASVELDAAIGPQREQVAAEVRSRTQALLDEYRAGVDVVGVDIRQADPPAAVDDAFKDVSAAQQDAESLINQARAYNQQLIAQAQGQSAAFDAVYEQYRLAPDVTRKRMYYETMERVLGKVDKTILESGGNVVPYLPLPELQRRARSAAPNGGE</sequence>
<dbReference type="SMART" id="SM00244">
    <property type="entry name" value="PHB"/>
    <property type="match status" value="1"/>
</dbReference>
<keyword evidence="2" id="KW-0812">Transmembrane</keyword>
<evidence type="ECO:0000256" key="5">
    <source>
        <dbReference type="SAM" id="Coils"/>
    </source>
</evidence>
<reference evidence="8 9" key="1">
    <citation type="submission" date="2021-04" db="EMBL/GenBank/DDBJ databases">
        <authorList>
            <person name="Pira H."/>
            <person name="Risdian C."/>
            <person name="Wink J."/>
        </authorList>
    </citation>
    <scope>NUCLEOTIDE SEQUENCE [LARGE SCALE GENOMIC DNA]</scope>
    <source>
        <strain evidence="8 9">WHA3</strain>
    </source>
</reference>
<dbReference type="InterPro" id="IPR050710">
    <property type="entry name" value="Band7/mec-2_domain"/>
</dbReference>
<evidence type="ECO:0000256" key="3">
    <source>
        <dbReference type="ARBA" id="ARBA00022989"/>
    </source>
</evidence>
<protein>
    <submittedName>
        <fullName evidence="8">Protease modulator HflK</fullName>
    </submittedName>
</protein>
<dbReference type="GO" id="GO:0008233">
    <property type="term" value="F:peptidase activity"/>
    <property type="evidence" value="ECO:0007669"/>
    <property type="project" value="UniProtKB-KW"/>
</dbReference>
<evidence type="ECO:0000256" key="1">
    <source>
        <dbReference type="ARBA" id="ARBA00004370"/>
    </source>
</evidence>
<dbReference type="Proteomes" id="UP000722336">
    <property type="component" value="Unassembled WGS sequence"/>
</dbReference>
<organism evidence="8 9">
    <name type="scientific">Pacificimonas pallii</name>
    <dbReference type="NCBI Taxonomy" id="2827236"/>
    <lineage>
        <taxon>Bacteria</taxon>
        <taxon>Pseudomonadati</taxon>
        <taxon>Pseudomonadota</taxon>
        <taxon>Alphaproteobacteria</taxon>
        <taxon>Sphingomonadales</taxon>
        <taxon>Sphingosinicellaceae</taxon>
        <taxon>Pacificimonas</taxon>
    </lineage>
</organism>
<accession>A0ABS6SH01</accession>
<proteinExistence type="predicted"/>
<dbReference type="PANTHER" id="PTHR43327">
    <property type="entry name" value="STOMATIN-LIKE PROTEIN 2, MITOCHONDRIAL"/>
    <property type="match status" value="1"/>
</dbReference>
<feature type="compositionally biased region" description="Gly residues" evidence="6">
    <location>
        <begin position="8"/>
        <end position="19"/>
    </location>
</feature>
<name>A0ABS6SH01_9SPHN</name>
<gene>
    <name evidence="8" type="ORF">KCG44_12635</name>
</gene>
<dbReference type="InterPro" id="IPR001107">
    <property type="entry name" value="Band_7"/>
</dbReference>
<dbReference type="CDD" id="cd03404">
    <property type="entry name" value="SPFH_HflK"/>
    <property type="match status" value="1"/>
</dbReference>
<comment type="subcellular location">
    <subcellularLocation>
        <location evidence="1">Membrane</location>
    </subcellularLocation>
</comment>